<dbReference type="EMBL" id="JBHUMQ010000039">
    <property type="protein sequence ID" value="MFD2695253.1"/>
    <property type="molecule type" value="Genomic_DNA"/>
</dbReference>
<dbReference type="EC" id="3.4.24.-" evidence="6"/>
<dbReference type="Gene3D" id="1.10.1370.20">
    <property type="entry name" value="Oligoendopeptidase f, C-terminal domain"/>
    <property type="match status" value="1"/>
</dbReference>
<evidence type="ECO:0000256" key="6">
    <source>
        <dbReference type="RuleBase" id="RU368091"/>
    </source>
</evidence>
<keyword evidence="3 6" id="KW-0378">Hydrolase</keyword>
<dbReference type="InterPro" id="IPR042088">
    <property type="entry name" value="OligoPept_F_C"/>
</dbReference>
<evidence type="ECO:0000313" key="10">
    <source>
        <dbReference type="Proteomes" id="UP001597399"/>
    </source>
</evidence>
<gene>
    <name evidence="9" type="primary">pepF</name>
    <name evidence="9" type="ORF">ACFSUE_16730</name>
</gene>
<keyword evidence="1 6" id="KW-0645">Protease</keyword>
<dbReference type="InterPro" id="IPR001567">
    <property type="entry name" value="Pept_M3A_M3B_dom"/>
</dbReference>
<accession>A0ABW5S6G1</accession>
<evidence type="ECO:0000259" key="8">
    <source>
        <dbReference type="Pfam" id="PF08439"/>
    </source>
</evidence>
<evidence type="ECO:0000256" key="2">
    <source>
        <dbReference type="ARBA" id="ARBA00022723"/>
    </source>
</evidence>
<dbReference type="Pfam" id="PF08439">
    <property type="entry name" value="Peptidase_M3_N"/>
    <property type="match status" value="1"/>
</dbReference>
<keyword evidence="4 6" id="KW-0862">Zinc</keyword>
<name>A0ABW5S6G1_9BACL</name>
<evidence type="ECO:0000259" key="7">
    <source>
        <dbReference type="Pfam" id="PF01432"/>
    </source>
</evidence>
<comment type="similarity">
    <text evidence="6">Belongs to the peptidase M3B family.</text>
</comment>
<comment type="function">
    <text evidence="6">Has oligopeptidase activity and degrades a variety of small bioactive peptides.</text>
</comment>
<comment type="caution">
    <text evidence="9">The sequence shown here is derived from an EMBL/GenBank/DDBJ whole genome shotgun (WGS) entry which is preliminary data.</text>
</comment>
<proteinExistence type="inferred from homology"/>
<dbReference type="RefSeq" id="WP_253061024.1">
    <property type="nucleotide sequence ID" value="NZ_JAMXWM010000007.1"/>
</dbReference>
<evidence type="ECO:0000256" key="1">
    <source>
        <dbReference type="ARBA" id="ARBA00022670"/>
    </source>
</evidence>
<dbReference type="Gene3D" id="1.20.140.70">
    <property type="entry name" value="Oligopeptidase f, N-terminal domain"/>
    <property type="match status" value="1"/>
</dbReference>
<evidence type="ECO:0000256" key="3">
    <source>
        <dbReference type="ARBA" id="ARBA00022801"/>
    </source>
</evidence>
<dbReference type="InterPro" id="IPR013647">
    <property type="entry name" value="OligopepF_N_dom"/>
</dbReference>
<organism evidence="9 10">
    <name type="scientific">Sporolactobacillus shoreicorticis</name>
    <dbReference type="NCBI Taxonomy" id="1923877"/>
    <lineage>
        <taxon>Bacteria</taxon>
        <taxon>Bacillati</taxon>
        <taxon>Bacillota</taxon>
        <taxon>Bacilli</taxon>
        <taxon>Bacillales</taxon>
        <taxon>Sporolactobacillaceae</taxon>
        <taxon>Sporolactobacillus</taxon>
    </lineage>
</organism>
<feature type="domain" description="Peptidase M3A/M3B catalytic" evidence="7">
    <location>
        <begin position="206"/>
        <end position="584"/>
    </location>
</feature>
<dbReference type="NCBIfam" id="TIGR00181">
    <property type="entry name" value="pepF"/>
    <property type="match status" value="1"/>
</dbReference>
<dbReference type="SUPFAM" id="SSF55486">
    <property type="entry name" value="Metalloproteases ('zincins'), catalytic domain"/>
    <property type="match status" value="1"/>
</dbReference>
<keyword evidence="5 6" id="KW-0482">Metalloprotease</keyword>
<sequence length="600" mass="68190">MDHRLSRNQVPIGETWNLTDLFPTRKAFQSERNALLQKSEELAKLKGKLAANGSSLLRALDQYFDFSARLWRLSAYVSLKQSADSTAPENQADAARVDAANAQIDTTLSFFEDELMNLDAGQWAALVDEEAALQAYQPYIQKLFARKSYRLHPEAEKTIKALSEVLEAPYAIYTRSKLADMPFQSVTDGKGVALPMSFTLYENRYASTSDPILRRNAYESFTQSLDAYKNTFASVYAAEVAKTVAIAKLRGYTSATDYLLQRQLVSETMYNNQLDIIYKELAPHMRRYAKLKRKTLGLKEMKYADLLAPIDHSDPQTTFEESKQAILEALKIMGPEYHDIIKEGFNNRWVDYGDNVGKSTGGFCASPYGIHSYILMTWTGDIRNILTLAHEFGHAGHFMLAQRYQKMANYRPSLFFIEAPSTMNELILAHYLKKYAESDQMKRSVAERLLSTYYHNFVTHLLEGVYQRKVLHLAETGEALTASKLTELFYETLQGFWGDSVQLEERDGLTWMRQPHYYSGLYSYTYSAGLTVATAVAEQIENEGRPAIDRWLSVLKEGGRLTPRQLTEKAHVDILNSDTIRRAVAYVGTLIDELQTTTVK</sequence>
<evidence type="ECO:0000256" key="4">
    <source>
        <dbReference type="ARBA" id="ARBA00022833"/>
    </source>
</evidence>
<dbReference type="InterPro" id="IPR004438">
    <property type="entry name" value="Peptidase_M3B"/>
</dbReference>
<dbReference type="PANTHER" id="PTHR11804">
    <property type="entry name" value="PROTEASE M3 THIMET OLIGOPEPTIDASE-RELATED"/>
    <property type="match status" value="1"/>
</dbReference>
<dbReference type="PANTHER" id="PTHR11804:SF45">
    <property type="entry name" value="SIMILAR TO OLIGOENDOPEPTIDASE"/>
    <property type="match status" value="1"/>
</dbReference>
<reference evidence="10" key="1">
    <citation type="journal article" date="2019" name="Int. J. Syst. Evol. Microbiol.">
        <title>The Global Catalogue of Microorganisms (GCM) 10K type strain sequencing project: providing services to taxonomists for standard genome sequencing and annotation.</title>
        <authorList>
            <consortium name="The Broad Institute Genomics Platform"/>
            <consortium name="The Broad Institute Genome Sequencing Center for Infectious Disease"/>
            <person name="Wu L."/>
            <person name="Ma J."/>
        </authorList>
    </citation>
    <scope>NUCLEOTIDE SEQUENCE [LARGE SCALE GENOMIC DNA]</scope>
    <source>
        <strain evidence="10">TISTR 2466</strain>
    </source>
</reference>
<dbReference type="InterPro" id="IPR045090">
    <property type="entry name" value="Pept_M3A_M3B"/>
</dbReference>
<evidence type="ECO:0000313" key="9">
    <source>
        <dbReference type="EMBL" id="MFD2695253.1"/>
    </source>
</evidence>
<dbReference type="InterPro" id="IPR034009">
    <property type="entry name" value="M3B_PepF_4"/>
</dbReference>
<protein>
    <recommendedName>
        <fullName evidence="6">Oligopeptidase F</fullName>
        <ecNumber evidence="6">3.4.24.-</ecNumber>
    </recommendedName>
</protein>
<comment type="cofactor">
    <cofactor evidence="6">
        <name>Zn(2+)</name>
        <dbReference type="ChEBI" id="CHEBI:29105"/>
    </cofactor>
    <text evidence="6">Binds 1 zinc ion.</text>
</comment>
<dbReference type="Pfam" id="PF01432">
    <property type="entry name" value="Peptidase_M3"/>
    <property type="match status" value="1"/>
</dbReference>
<feature type="domain" description="Oligopeptidase F N-terminal" evidence="8">
    <location>
        <begin position="114"/>
        <end position="183"/>
    </location>
</feature>
<evidence type="ECO:0000256" key="5">
    <source>
        <dbReference type="ARBA" id="ARBA00023049"/>
    </source>
</evidence>
<keyword evidence="2 6" id="KW-0479">Metal-binding</keyword>
<dbReference type="CDD" id="cd09609">
    <property type="entry name" value="M3B_PepF"/>
    <property type="match status" value="1"/>
</dbReference>
<dbReference type="Proteomes" id="UP001597399">
    <property type="component" value="Unassembled WGS sequence"/>
</dbReference>
<keyword evidence="10" id="KW-1185">Reference proteome</keyword>